<sequence>MTPSNNDRDEDEPSCLRARGDTVPKYMRGPNYLTLPVINLGMPKMGSTSLQYFFGCAGYGSSHFWCGGKVCAECIRDSVMDGLMPFERCGGGPVYTQIDGHWRGTMHHYFPQVELLDALANSYDNATFVLTFRDAGDWYRSLTNWKPNTNRRSLAERMVRANVTGLAVDGGDREGGGPRDFEDFLCRHVTRVREVVPRDRLE</sequence>
<dbReference type="InterPro" id="IPR040632">
    <property type="entry name" value="Sulfotransfer_4"/>
</dbReference>
<dbReference type="PANTHER" id="PTHR36978">
    <property type="entry name" value="P-LOOP CONTAINING NUCLEOTIDE TRIPHOSPHATE HYDROLASE"/>
    <property type="match status" value="1"/>
</dbReference>
<dbReference type="PANTHER" id="PTHR36978:SF4">
    <property type="entry name" value="P-LOOP CONTAINING NUCLEOSIDE TRIPHOSPHATE HYDROLASE PROTEIN"/>
    <property type="match status" value="1"/>
</dbReference>
<comment type="caution">
    <text evidence="2">The sequence shown here is derived from an EMBL/GenBank/DDBJ whole genome shotgun (WGS) entry which is preliminary data.</text>
</comment>
<dbReference type="SUPFAM" id="SSF52540">
    <property type="entry name" value="P-loop containing nucleoside triphosphate hydrolases"/>
    <property type="match status" value="1"/>
</dbReference>
<evidence type="ECO:0008006" key="4">
    <source>
        <dbReference type="Google" id="ProtNLM"/>
    </source>
</evidence>
<feature type="region of interest" description="Disordered" evidence="1">
    <location>
        <begin position="1"/>
        <end position="22"/>
    </location>
</feature>
<keyword evidence="3" id="KW-1185">Reference proteome</keyword>
<reference evidence="2 3" key="1">
    <citation type="submission" date="2024-10" db="EMBL/GenBank/DDBJ databases">
        <title>Updated reference genomes for cyclostephanoid diatoms.</title>
        <authorList>
            <person name="Roberts W.R."/>
            <person name="Alverson A.J."/>
        </authorList>
    </citation>
    <scope>NUCLEOTIDE SEQUENCE [LARGE SCALE GENOMIC DNA]</scope>
    <source>
        <strain evidence="2 3">AJA228-03</strain>
    </source>
</reference>
<dbReference type="Pfam" id="PF17784">
    <property type="entry name" value="Sulfotransfer_4"/>
    <property type="match status" value="1"/>
</dbReference>
<dbReference type="AlphaFoldDB" id="A0ABD3RA10"/>
<proteinExistence type="predicted"/>
<evidence type="ECO:0000313" key="3">
    <source>
        <dbReference type="Proteomes" id="UP001530377"/>
    </source>
</evidence>
<name>A0ABD3RA10_9STRA</name>
<dbReference type="EMBL" id="JALLPB020000379">
    <property type="protein sequence ID" value="KAL3809764.1"/>
    <property type="molecule type" value="Genomic_DNA"/>
</dbReference>
<dbReference type="Proteomes" id="UP001530377">
    <property type="component" value="Unassembled WGS sequence"/>
</dbReference>
<evidence type="ECO:0000313" key="2">
    <source>
        <dbReference type="EMBL" id="KAL3809764.1"/>
    </source>
</evidence>
<evidence type="ECO:0000256" key="1">
    <source>
        <dbReference type="SAM" id="MobiDB-lite"/>
    </source>
</evidence>
<gene>
    <name evidence="2" type="ORF">ACHAXA_010719</name>
</gene>
<dbReference type="InterPro" id="IPR027417">
    <property type="entry name" value="P-loop_NTPase"/>
</dbReference>
<organism evidence="2 3">
    <name type="scientific">Cyclostephanos tholiformis</name>
    <dbReference type="NCBI Taxonomy" id="382380"/>
    <lineage>
        <taxon>Eukaryota</taxon>
        <taxon>Sar</taxon>
        <taxon>Stramenopiles</taxon>
        <taxon>Ochrophyta</taxon>
        <taxon>Bacillariophyta</taxon>
        <taxon>Coscinodiscophyceae</taxon>
        <taxon>Thalassiosirophycidae</taxon>
        <taxon>Stephanodiscales</taxon>
        <taxon>Stephanodiscaceae</taxon>
        <taxon>Cyclostephanos</taxon>
    </lineage>
</organism>
<accession>A0ABD3RA10</accession>
<dbReference type="Gene3D" id="3.40.50.300">
    <property type="entry name" value="P-loop containing nucleotide triphosphate hydrolases"/>
    <property type="match status" value="1"/>
</dbReference>
<protein>
    <recommendedName>
        <fullName evidence="4">Sulfotransferase</fullName>
    </recommendedName>
</protein>